<protein>
    <recommendedName>
        <fullName evidence="4">phosphoglucomutase (alpha-D-glucose-1,6-bisphosphate-dependent)</fullName>
        <ecNumber evidence="4">5.4.2.2</ecNumber>
    </recommendedName>
</protein>
<dbReference type="GO" id="GO:0005829">
    <property type="term" value="C:cytosol"/>
    <property type="evidence" value="ECO:0007669"/>
    <property type="project" value="TreeGrafter"/>
</dbReference>
<dbReference type="OMA" id="DGMHGAG"/>
<keyword evidence="13" id="KW-1185">Reference proteome</keyword>
<sequence>MLSPLPGWAGGETLSMSTATDSEVVTVSTSPIEGMRPGTSGLRKKTTVWEMTENYSLIDTAMESNGGKMLDTVVVAGDGRYYNNDAIQTIARVLAANGVSNIWIPQDGIMSTPAVSAVIRRRTADGSGEDGQGVAQGGIVLTASHNPGGPEEDFGIKYNEGLGQPAGEEFTETLYEKTLEIKSYRTLNSDGIDLSAPVGTEYQLTPTSKVTLIDPFENYLDALKSCFDFDGLKQFTSRPDFRMLFDGMHGAGSKFARRVLVDELGMPESALMRCDPLPDFGGCHPDPNLTYASELVKRMGLRADGSADDSVDASSLPVLGAANDGDGDRNLIAGAGFFVTPSDSMALICDNYDAIPQFASKGGLNGVARSMPSSAALDVVAEARGIPCFVTPTGWKFFGNLMSSKESFDGKDYGPFLCGEESFGTGSDHVREKDGLWAVLAWMSILSKANEGVGEGEPLTSVREIVTRHWAKYGRHFYCRYDYEGVESESANAVMDFIRSSFVGSDSGTFEANEAGIRLVGAEEFSYEDPVDGSRTSKQGLILNFELASGDPARVVFRLSGTGSSGATIRMYLERYEKDSSRHDMSAPVALKELADVALKLVKMEETTARNAPTVIT</sequence>
<evidence type="ECO:0000256" key="8">
    <source>
        <dbReference type="ARBA" id="ARBA00023235"/>
    </source>
</evidence>
<dbReference type="Pfam" id="PF02879">
    <property type="entry name" value="PGM_PMM_II"/>
    <property type="match status" value="1"/>
</dbReference>
<keyword evidence="5" id="KW-0597">Phosphoprotein</keyword>
<dbReference type="Pfam" id="PF02878">
    <property type="entry name" value="PGM_PMM_I"/>
    <property type="match status" value="1"/>
</dbReference>
<dbReference type="InterPro" id="IPR036900">
    <property type="entry name" value="A-D-PHexomutase_C_sf"/>
</dbReference>
<dbReference type="PRINTS" id="PR00509">
    <property type="entry name" value="PGMPMM"/>
</dbReference>
<dbReference type="GO" id="GO:0000287">
    <property type="term" value="F:magnesium ion binding"/>
    <property type="evidence" value="ECO:0007669"/>
    <property type="project" value="InterPro"/>
</dbReference>
<dbReference type="FunFam" id="3.30.310.50:FF:000002">
    <property type="entry name" value="Phosphoglucomutase 5"/>
    <property type="match status" value="1"/>
</dbReference>
<dbReference type="InterPro" id="IPR016055">
    <property type="entry name" value="A-D-PHexomutase_a/b/a-I/II/III"/>
</dbReference>
<dbReference type="InterPro" id="IPR005846">
    <property type="entry name" value="A-D-PHexomutase_a/b/a-III"/>
</dbReference>
<evidence type="ECO:0000256" key="5">
    <source>
        <dbReference type="ARBA" id="ARBA00022553"/>
    </source>
</evidence>
<comment type="similarity">
    <text evidence="3">Belongs to the phosphohexose mutase family.</text>
</comment>
<evidence type="ECO:0000259" key="11">
    <source>
        <dbReference type="Pfam" id="PF02880"/>
    </source>
</evidence>
<gene>
    <name evidence="12" type="ORF">THAOC_10401</name>
</gene>
<dbReference type="eggNOG" id="KOG0625">
    <property type="taxonomic scope" value="Eukaryota"/>
</dbReference>
<evidence type="ECO:0000256" key="6">
    <source>
        <dbReference type="ARBA" id="ARBA00022723"/>
    </source>
</evidence>
<dbReference type="GO" id="GO:0004614">
    <property type="term" value="F:phosphoglucomutase activity"/>
    <property type="evidence" value="ECO:0007669"/>
    <property type="project" value="UniProtKB-EC"/>
</dbReference>
<dbReference type="Pfam" id="PF02880">
    <property type="entry name" value="PGM_PMM_III"/>
    <property type="match status" value="1"/>
</dbReference>
<dbReference type="PANTHER" id="PTHR22573">
    <property type="entry name" value="PHOSPHOHEXOMUTASE FAMILY MEMBER"/>
    <property type="match status" value="1"/>
</dbReference>
<dbReference type="Proteomes" id="UP000266841">
    <property type="component" value="Unassembled WGS sequence"/>
</dbReference>
<keyword evidence="7" id="KW-0460">Magnesium</keyword>
<comment type="cofactor">
    <cofactor evidence="2">
        <name>Mg(2+)</name>
        <dbReference type="ChEBI" id="CHEBI:18420"/>
    </cofactor>
</comment>
<reference evidence="12 13" key="1">
    <citation type="journal article" date="2012" name="Genome Biol.">
        <title>Genome and low-iron response of an oceanic diatom adapted to chronic iron limitation.</title>
        <authorList>
            <person name="Lommer M."/>
            <person name="Specht M."/>
            <person name="Roy A.S."/>
            <person name="Kraemer L."/>
            <person name="Andreson R."/>
            <person name="Gutowska M.A."/>
            <person name="Wolf J."/>
            <person name="Bergner S.V."/>
            <person name="Schilhabel M.B."/>
            <person name="Klostermeier U.C."/>
            <person name="Beiko R.G."/>
            <person name="Rosenstiel P."/>
            <person name="Hippler M."/>
            <person name="Laroche J."/>
        </authorList>
    </citation>
    <scope>NUCLEOTIDE SEQUENCE [LARGE SCALE GENOMIC DNA]</scope>
    <source>
        <strain evidence="12 13">CCMP1005</strain>
    </source>
</reference>
<dbReference type="SUPFAM" id="SSF55957">
    <property type="entry name" value="Phosphoglucomutase, C-terminal domain"/>
    <property type="match status" value="1"/>
</dbReference>
<evidence type="ECO:0000256" key="3">
    <source>
        <dbReference type="ARBA" id="ARBA00010231"/>
    </source>
</evidence>
<dbReference type="Gene3D" id="3.30.310.50">
    <property type="entry name" value="Alpha-D-phosphohexomutase, C-terminal domain"/>
    <property type="match status" value="1"/>
</dbReference>
<evidence type="ECO:0000256" key="2">
    <source>
        <dbReference type="ARBA" id="ARBA00001946"/>
    </source>
</evidence>
<evidence type="ECO:0000256" key="4">
    <source>
        <dbReference type="ARBA" id="ARBA00012728"/>
    </source>
</evidence>
<organism evidence="12 13">
    <name type="scientific">Thalassiosira oceanica</name>
    <name type="common">Marine diatom</name>
    <dbReference type="NCBI Taxonomy" id="159749"/>
    <lineage>
        <taxon>Eukaryota</taxon>
        <taxon>Sar</taxon>
        <taxon>Stramenopiles</taxon>
        <taxon>Ochrophyta</taxon>
        <taxon>Bacillariophyta</taxon>
        <taxon>Coscinodiscophyceae</taxon>
        <taxon>Thalassiosirophycidae</taxon>
        <taxon>Thalassiosirales</taxon>
        <taxon>Thalassiosiraceae</taxon>
        <taxon>Thalassiosira</taxon>
    </lineage>
</organism>
<evidence type="ECO:0000313" key="12">
    <source>
        <dbReference type="EMBL" id="EJK68420.1"/>
    </source>
</evidence>
<dbReference type="InterPro" id="IPR016066">
    <property type="entry name" value="A-D-PHexomutase_CS"/>
</dbReference>
<dbReference type="InterPro" id="IPR005845">
    <property type="entry name" value="A-D-PHexomutase_a/b/a-II"/>
</dbReference>
<dbReference type="PROSITE" id="PS00710">
    <property type="entry name" value="PGM_PMM"/>
    <property type="match status" value="1"/>
</dbReference>
<keyword evidence="6" id="KW-0479">Metal-binding</keyword>
<accession>K0SSN3</accession>
<name>K0SSN3_THAOC</name>
<dbReference type="InterPro" id="IPR005844">
    <property type="entry name" value="A-D-PHexomutase_a/b/a-I"/>
</dbReference>
<dbReference type="AlphaFoldDB" id="K0SSN3"/>
<dbReference type="FunFam" id="3.40.120.10:FF:000004">
    <property type="entry name" value="Phosphoglucomutase 5"/>
    <property type="match status" value="1"/>
</dbReference>
<dbReference type="GO" id="GO:0005975">
    <property type="term" value="P:carbohydrate metabolic process"/>
    <property type="evidence" value="ECO:0007669"/>
    <property type="project" value="InterPro"/>
</dbReference>
<dbReference type="OrthoDB" id="2291at2759"/>
<keyword evidence="8" id="KW-0413">Isomerase</keyword>
<comment type="catalytic activity">
    <reaction evidence="1">
        <text>alpha-D-glucose 1-phosphate = alpha-D-glucose 6-phosphate</text>
        <dbReference type="Rhea" id="RHEA:23536"/>
        <dbReference type="ChEBI" id="CHEBI:58225"/>
        <dbReference type="ChEBI" id="CHEBI:58601"/>
        <dbReference type="EC" id="5.4.2.2"/>
    </reaction>
</comment>
<dbReference type="InterPro" id="IPR005841">
    <property type="entry name" value="Alpha-D-phosphohexomutase_SF"/>
</dbReference>
<dbReference type="Pfam" id="PF24947">
    <property type="entry name" value="PGM1_C_vert_fung"/>
    <property type="match status" value="1"/>
</dbReference>
<dbReference type="EMBL" id="AGNL01011381">
    <property type="protein sequence ID" value="EJK68420.1"/>
    <property type="molecule type" value="Genomic_DNA"/>
</dbReference>
<evidence type="ECO:0000313" key="13">
    <source>
        <dbReference type="Proteomes" id="UP000266841"/>
    </source>
</evidence>
<evidence type="ECO:0000256" key="7">
    <source>
        <dbReference type="ARBA" id="ARBA00022842"/>
    </source>
</evidence>
<dbReference type="Gene3D" id="3.40.120.10">
    <property type="entry name" value="Alpha-D-Glucose-1,6-Bisphosphate, subunit A, domain 3"/>
    <property type="match status" value="3"/>
</dbReference>
<comment type="caution">
    <text evidence="12">The sequence shown here is derived from an EMBL/GenBank/DDBJ whole genome shotgun (WGS) entry which is preliminary data.</text>
</comment>
<dbReference type="SUPFAM" id="SSF53738">
    <property type="entry name" value="Phosphoglucomutase, first 3 domains"/>
    <property type="match status" value="3"/>
</dbReference>
<feature type="domain" description="Alpha-D-phosphohexomutase alpha/beta/alpha" evidence="11">
    <location>
        <begin position="343"/>
        <end position="452"/>
    </location>
</feature>
<dbReference type="EC" id="5.4.2.2" evidence="4"/>
<evidence type="ECO:0000256" key="1">
    <source>
        <dbReference type="ARBA" id="ARBA00000443"/>
    </source>
</evidence>
<feature type="domain" description="Alpha-D-phosphohexomutase alpha/beta/alpha" evidence="10">
    <location>
        <begin position="218"/>
        <end position="333"/>
    </location>
</feature>
<proteinExistence type="inferred from homology"/>
<dbReference type="PANTHER" id="PTHR22573:SF2">
    <property type="entry name" value="PHOSPHOGLUCOMUTASE"/>
    <property type="match status" value="1"/>
</dbReference>
<dbReference type="NCBIfam" id="NF005737">
    <property type="entry name" value="PRK07564.1-1"/>
    <property type="match status" value="1"/>
</dbReference>
<dbReference type="InterPro" id="IPR045244">
    <property type="entry name" value="PGM"/>
</dbReference>
<feature type="domain" description="Alpha-D-phosphohexomutase alpha/beta/alpha" evidence="9">
    <location>
        <begin position="36"/>
        <end position="184"/>
    </location>
</feature>
<evidence type="ECO:0000259" key="9">
    <source>
        <dbReference type="Pfam" id="PF02878"/>
    </source>
</evidence>
<evidence type="ECO:0000259" key="10">
    <source>
        <dbReference type="Pfam" id="PF02879"/>
    </source>
</evidence>